<keyword evidence="3 6" id="KW-0479">Metal-binding</keyword>
<name>A0A059FA90_9PROT</name>
<evidence type="ECO:0000259" key="7">
    <source>
        <dbReference type="PROSITE" id="PS51007"/>
    </source>
</evidence>
<keyword evidence="2 6" id="KW-0349">Heme</keyword>
<dbReference type="PANTHER" id="PTHR40942:SF4">
    <property type="entry name" value="CYTOCHROME C5"/>
    <property type="match status" value="1"/>
</dbReference>
<comment type="caution">
    <text evidence="8">The sequence shown here is derived from an EMBL/GenBank/DDBJ whole genome shotgun (WGS) entry which is preliminary data.</text>
</comment>
<dbReference type="PANTHER" id="PTHR40942">
    <property type="match status" value="1"/>
</dbReference>
<keyword evidence="4" id="KW-0249">Electron transport</keyword>
<dbReference type="InterPro" id="IPR002323">
    <property type="entry name" value="Cyt_CIE"/>
</dbReference>
<dbReference type="RefSeq" id="WP_035583006.1">
    <property type="nucleotide sequence ID" value="NZ_ARYJ01000008.1"/>
</dbReference>
<dbReference type="SUPFAM" id="SSF46626">
    <property type="entry name" value="Cytochrome c"/>
    <property type="match status" value="1"/>
</dbReference>
<reference evidence="8 9" key="1">
    <citation type="journal article" date="2014" name="Antonie Van Leeuwenhoek">
        <title>Hyphomonas beringensis sp. nov. and Hyphomonas chukchiensis sp. nov., isolated from surface seawater of the Bering Sea and Chukchi Sea.</title>
        <authorList>
            <person name="Li C."/>
            <person name="Lai Q."/>
            <person name="Li G."/>
            <person name="Dong C."/>
            <person name="Wang J."/>
            <person name="Liao Y."/>
            <person name="Shao Z."/>
        </authorList>
    </citation>
    <scope>NUCLEOTIDE SEQUENCE [LARGE SCALE GENOMIC DNA]</scope>
    <source>
        <strain evidence="8 9">VP2</strain>
    </source>
</reference>
<evidence type="ECO:0000256" key="2">
    <source>
        <dbReference type="ARBA" id="ARBA00022617"/>
    </source>
</evidence>
<evidence type="ECO:0000256" key="3">
    <source>
        <dbReference type="ARBA" id="ARBA00022723"/>
    </source>
</evidence>
<dbReference type="GO" id="GO:0020037">
    <property type="term" value="F:heme binding"/>
    <property type="evidence" value="ECO:0007669"/>
    <property type="project" value="InterPro"/>
</dbReference>
<dbReference type="InterPro" id="IPR009056">
    <property type="entry name" value="Cyt_c-like_dom"/>
</dbReference>
<accession>A0A059FA90</accession>
<feature type="domain" description="Cytochrome c" evidence="7">
    <location>
        <begin position="45"/>
        <end position="126"/>
    </location>
</feature>
<dbReference type="GO" id="GO:0005506">
    <property type="term" value="F:iron ion binding"/>
    <property type="evidence" value="ECO:0007669"/>
    <property type="project" value="InterPro"/>
</dbReference>
<sequence>MVRYAPVALLLICAGACSEGASENSAPEIIEPDARHIAMAEELTPSDPELSAVYDRSCRACHALNGLGAPLTGHSAAWAQRFEARGLDGMLASVHSGRGAMPAMGYCPDCTDDTFEALIDFMSTEGQS</sequence>
<keyword evidence="9" id="KW-1185">Reference proteome</keyword>
<dbReference type="AlphaFoldDB" id="A0A059FA90"/>
<dbReference type="OrthoDB" id="9814708at2"/>
<dbReference type="eggNOG" id="COG3245">
    <property type="taxonomic scope" value="Bacteria"/>
</dbReference>
<evidence type="ECO:0000313" key="9">
    <source>
        <dbReference type="Proteomes" id="UP000024816"/>
    </source>
</evidence>
<dbReference type="Gene3D" id="1.10.760.10">
    <property type="entry name" value="Cytochrome c-like domain"/>
    <property type="match status" value="1"/>
</dbReference>
<proteinExistence type="predicted"/>
<dbReference type="GO" id="GO:0009055">
    <property type="term" value="F:electron transfer activity"/>
    <property type="evidence" value="ECO:0007669"/>
    <property type="project" value="InterPro"/>
</dbReference>
<organism evidence="8 9">
    <name type="scientific">Hyphomonas jannaschiana VP2</name>
    <dbReference type="NCBI Taxonomy" id="1280952"/>
    <lineage>
        <taxon>Bacteria</taxon>
        <taxon>Pseudomonadati</taxon>
        <taxon>Pseudomonadota</taxon>
        <taxon>Alphaproteobacteria</taxon>
        <taxon>Hyphomonadales</taxon>
        <taxon>Hyphomonadaceae</taxon>
        <taxon>Hyphomonas</taxon>
    </lineage>
</organism>
<evidence type="ECO:0000256" key="5">
    <source>
        <dbReference type="ARBA" id="ARBA00023004"/>
    </source>
</evidence>
<dbReference type="PRINTS" id="PR00607">
    <property type="entry name" value="CYTCHROMECIE"/>
</dbReference>
<gene>
    <name evidence="8" type="ORF">HJA_13050</name>
</gene>
<evidence type="ECO:0000313" key="8">
    <source>
        <dbReference type="EMBL" id="KCZ87468.1"/>
    </source>
</evidence>
<dbReference type="Proteomes" id="UP000024816">
    <property type="component" value="Unassembled WGS sequence"/>
</dbReference>
<dbReference type="EMBL" id="ARYJ01000008">
    <property type="protein sequence ID" value="KCZ87468.1"/>
    <property type="molecule type" value="Genomic_DNA"/>
</dbReference>
<dbReference type="Pfam" id="PF13442">
    <property type="entry name" value="Cytochrome_CBB3"/>
    <property type="match status" value="1"/>
</dbReference>
<dbReference type="PROSITE" id="PS51007">
    <property type="entry name" value="CYTC"/>
    <property type="match status" value="1"/>
</dbReference>
<evidence type="ECO:0000256" key="6">
    <source>
        <dbReference type="PROSITE-ProRule" id="PRU00433"/>
    </source>
</evidence>
<dbReference type="PATRIC" id="fig|1280952.3.peg.2610"/>
<protein>
    <submittedName>
        <fullName evidence="8">Cytochrome c5</fullName>
    </submittedName>
</protein>
<dbReference type="STRING" id="1280952.HJA_13050"/>
<dbReference type="InterPro" id="IPR036909">
    <property type="entry name" value="Cyt_c-like_dom_sf"/>
</dbReference>
<keyword evidence="1" id="KW-0813">Transport</keyword>
<evidence type="ECO:0000256" key="1">
    <source>
        <dbReference type="ARBA" id="ARBA00022448"/>
    </source>
</evidence>
<keyword evidence="5 6" id="KW-0408">Iron</keyword>
<evidence type="ECO:0000256" key="4">
    <source>
        <dbReference type="ARBA" id="ARBA00022982"/>
    </source>
</evidence>